<keyword evidence="1" id="KW-1133">Transmembrane helix</keyword>
<protein>
    <submittedName>
        <fullName evidence="3">Ovule protein</fullName>
    </submittedName>
</protein>
<organism evidence="2 3">
    <name type="scientific">Heterorhabditis bacteriophora</name>
    <name type="common">Entomopathogenic nematode worm</name>
    <dbReference type="NCBI Taxonomy" id="37862"/>
    <lineage>
        <taxon>Eukaryota</taxon>
        <taxon>Metazoa</taxon>
        <taxon>Ecdysozoa</taxon>
        <taxon>Nematoda</taxon>
        <taxon>Chromadorea</taxon>
        <taxon>Rhabditida</taxon>
        <taxon>Rhabditina</taxon>
        <taxon>Rhabditomorpha</taxon>
        <taxon>Strongyloidea</taxon>
        <taxon>Heterorhabditidae</taxon>
        <taxon>Heterorhabditis</taxon>
    </lineage>
</organism>
<name>A0A1I7WF31_HETBA</name>
<evidence type="ECO:0000313" key="2">
    <source>
        <dbReference type="Proteomes" id="UP000095283"/>
    </source>
</evidence>
<evidence type="ECO:0000256" key="1">
    <source>
        <dbReference type="SAM" id="Phobius"/>
    </source>
</evidence>
<keyword evidence="1" id="KW-0472">Membrane</keyword>
<keyword evidence="2" id="KW-1185">Reference proteome</keyword>
<dbReference type="WBParaSite" id="Hba_03583">
    <property type="protein sequence ID" value="Hba_03583"/>
    <property type="gene ID" value="Hba_03583"/>
</dbReference>
<keyword evidence="1" id="KW-0812">Transmembrane</keyword>
<proteinExistence type="predicted"/>
<dbReference type="Proteomes" id="UP000095283">
    <property type="component" value="Unplaced"/>
</dbReference>
<accession>A0A1I7WF31</accession>
<sequence>MCIQTNQHTFRGALQLSYDCNCIFNPNSCNKNKINRDSKRTRHRYISVIAQLHFLSLIEYYFIGTK</sequence>
<feature type="transmembrane region" description="Helical" evidence="1">
    <location>
        <begin position="45"/>
        <end position="63"/>
    </location>
</feature>
<dbReference type="AlphaFoldDB" id="A0A1I7WF31"/>
<evidence type="ECO:0000313" key="3">
    <source>
        <dbReference type="WBParaSite" id="Hba_03583"/>
    </source>
</evidence>
<reference evidence="3" key="1">
    <citation type="submission" date="2016-11" db="UniProtKB">
        <authorList>
            <consortium name="WormBaseParasite"/>
        </authorList>
    </citation>
    <scope>IDENTIFICATION</scope>
</reference>